<organism evidence="1 2">
    <name type="scientific">bacterium (Candidatus Blackallbacteria) CG17_big_fil_post_rev_8_21_14_2_50_48_46</name>
    <dbReference type="NCBI Taxonomy" id="2014261"/>
    <lineage>
        <taxon>Bacteria</taxon>
        <taxon>Candidatus Blackallbacteria</taxon>
    </lineage>
</organism>
<accession>A0A2M7G150</accession>
<dbReference type="EMBL" id="PFFQ01000054">
    <property type="protein sequence ID" value="PIW14998.1"/>
    <property type="molecule type" value="Genomic_DNA"/>
</dbReference>
<name>A0A2M7G150_9BACT</name>
<gene>
    <name evidence="1" type="ORF">COW36_18910</name>
</gene>
<comment type="caution">
    <text evidence="1">The sequence shown here is derived from an EMBL/GenBank/DDBJ whole genome shotgun (WGS) entry which is preliminary data.</text>
</comment>
<dbReference type="Proteomes" id="UP000231019">
    <property type="component" value="Unassembled WGS sequence"/>
</dbReference>
<reference evidence="1 2" key="1">
    <citation type="submission" date="2017-09" db="EMBL/GenBank/DDBJ databases">
        <title>Depth-based differentiation of microbial function through sediment-hosted aquifers and enrichment of novel symbionts in the deep terrestrial subsurface.</title>
        <authorList>
            <person name="Probst A.J."/>
            <person name="Ladd B."/>
            <person name="Jarett J.K."/>
            <person name="Geller-Mcgrath D.E."/>
            <person name="Sieber C.M."/>
            <person name="Emerson J.B."/>
            <person name="Anantharaman K."/>
            <person name="Thomas B.C."/>
            <person name="Malmstrom R."/>
            <person name="Stieglmeier M."/>
            <person name="Klingl A."/>
            <person name="Woyke T."/>
            <person name="Ryan C.M."/>
            <person name="Banfield J.F."/>
        </authorList>
    </citation>
    <scope>NUCLEOTIDE SEQUENCE [LARGE SCALE GENOMIC DNA]</scope>
    <source>
        <strain evidence="1">CG17_big_fil_post_rev_8_21_14_2_50_48_46</strain>
    </source>
</reference>
<dbReference type="AlphaFoldDB" id="A0A2M7G150"/>
<dbReference type="InterPro" id="IPR018644">
    <property type="entry name" value="DUF2071"/>
</dbReference>
<evidence type="ECO:0000313" key="2">
    <source>
        <dbReference type="Proteomes" id="UP000231019"/>
    </source>
</evidence>
<dbReference type="Pfam" id="PF09844">
    <property type="entry name" value="DUF2071"/>
    <property type="match status" value="1"/>
</dbReference>
<sequence>MPETLPGKKFEMPKDPAQELFERATKRPPAGWLSVESLLKDFVMVTYALEYERLAALIHPSLELERFEIQGQDKGLLSIVNFWDSGFHFMRLLPKLRFEFGQTNYRIYVRHRQSGERGVWFWGTCLGSEVYRIPKVLWQLPWHKARYHIDLEGNENAPHYQIRILSDWGAAKLKFLGTAKKMPLLPGFENLATQKLLLTHPITGYFTRPNGSLGSYTIWHPEADLKLGEAKSLSFQALEQAQLLSTEEQQNPHSILFQNQILYQIQLPPHSI</sequence>
<proteinExistence type="predicted"/>
<protein>
    <recommendedName>
        <fullName evidence="3">DUF2071 domain-containing protein</fullName>
    </recommendedName>
</protein>
<evidence type="ECO:0000313" key="1">
    <source>
        <dbReference type="EMBL" id="PIW14998.1"/>
    </source>
</evidence>
<evidence type="ECO:0008006" key="3">
    <source>
        <dbReference type="Google" id="ProtNLM"/>
    </source>
</evidence>